<reference evidence="2 3" key="1">
    <citation type="journal article" date="2013" name="Genome Announc.">
        <title>Draft Genome Sequence of Cesiribacter andamanensis Strain AMV16T, Isolated from a Soil Sample from a Mud Volcano in the Andaman Islands, India.</title>
        <authorList>
            <person name="Shivaji S."/>
            <person name="Ara S."/>
            <person name="Begum Z."/>
            <person name="Srinivas T.N."/>
            <person name="Singh A."/>
            <person name="Kumar Pinnaka A."/>
        </authorList>
    </citation>
    <scope>NUCLEOTIDE SEQUENCE [LARGE SCALE GENOMIC DNA]</scope>
    <source>
        <strain evidence="2 3">AMV16</strain>
    </source>
</reference>
<dbReference type="PANTHER" id="PTHR12147">
    <property type="entry name" value="METALLOPEPTIDASE M28 FAMILY MEMBER"/>
    <property type="match status" value="1"/>
</dbReference>
<dbReference type="GO" id="GO:0008235">
    <property type="term" value="F:metalloexopeptidase activity"/>
    <property type="evidence" value="ECO:0007669"/>
    <property type="project" value="InterPro"/>
</dbReference>
<keyword evidence="3" id="KW-1185">Reference proteome</keyword>
<evidence type="ECO:0000313" key="2">
    <source>
        <dbReference type="EMBL" id="EMR03725.1"/>
    </source>
</evidence>
<dbReference type="InterPro" id="IPR045175">
    <property type="entry name" value="M28_fam"/>
</dbReference>
<keyword evidence="2" id="KW-0378">Hydrolase</keyword>
<organism evidence="2 3">
    <name type="scientific">Cesiribacter andamanensis AMV16</name>
    <dbReference type="NCBI Taxonomy" id="1279009"/>
    <lineage>
        <taxon>Bacteria</taxon>
        <taxon>Pseudomonadati</taxon>
        <taxon>Bacteroidota</taxon>
        <taxon>Cytophagia</taxon>
        <taxon>Cytophagales</taxon>
        <taxon>Cesiribacteraceae</taxon>
        <taxon>Cesiribacter</taxon>
    </lineage>
</organism>
<dbReference type="GO" id="GO:0006508">
    <property type="term" value="P:proteolysis"/>
    <property type="evidence" value="ECO:0007669"/>
    <property type="project" value="InterPro"/>
</dbReference>
<dbReference type="Proteomes" id="UP000011910">
    <property type="component" value="Unassembled WGS sequence"/>
</dbReference>
<dbReference type="PANTHER" id="PTHR12147:SF26">
    <property type="entry name" value="PEPTIDASE M28 DOMAIN-CONTAINING PROTEIN"/>
    <property type="match status" value="1"/>
</dbReference>
<dbReference type="InterPro" id="IPR007484">
    <property type="entry name" value="Peptidase_M28"/>
</dbReference>
<dbReference type="RefSeq" id="WP_009194559.1">
    <property type="nucleotide sequence ID" value="NZ_AODQ01000019.1"/>
</dbReference>
<protein>
    <submittedName>
        <fullName evidence="2">Arginyl aminopeptidase</fullName>
        <ecNumber evidence="2">3.4.11.6</ecNumber>
    </submittedName>
</protein>
<accession>M7NPT5</accession>
<name>M7NPT5_9BACT</name>
<feature type="domain" description="Peptidase M28" evidence="1">
    <location>
        <begin position="235"/>
        <end position="429"/>
    </location>
</feature>
<dbReference type="Gene3D" id="3.50.30.30">
    <property type="match status" value="1"/>
</dbReference>
<dbReference type="Pfam" id="PF04389">
    <property type="entry name" value="Peptidase_M28"/>
    <property type="match status" value="1"/>
</dbReference>
<evidence type="ECO:0000313" key="3">
    <source>
        <dbReference type="Proteomes" id="UP000011910"/>
    </source>
</evidence>
<dbReference type="eggNOG" id="COG2234">
    <property type="taxonomic scope" value="Bacteria"/>
</dbReference>
<keyword evidence="2" id="KW-0645">Protease</keyword>
<dbReference type="EMBL" id="AODQ01000019">
    <property type="protein sequence ID" value="EMR03725.1"/>
    <property type="molecule type" value="Genomic_DNA"/>
</dbReference>
<dbReference type="Gene3D" id="3.40.630.10">
    <property type="entry name" value="Zn peptidases"/>
    <property type="match status" value="1"/>
</dbReference>
<evidence type="ECO:0000259" key="1">
    <source>
        <dbReference type="Pfam" id="PF04389"/>
    </source>
</evidence>
<sequence length="436" mass="47860">MRISVPISCLLSVLFSVIALSGTAQSVLPYARKVLDTLSAPGMHGRGYVADGHLKAARYIAGEYQRIGLKSFGNGYFQEFSISVNTFPEEVSLRLGEKALQAGQDFLVMPCSRSLSGRYPVMHLSAEAIQDPQQLLSSLQEARGKVLLIDKTLFATSSKEEKQRLEEVLAFLRSFKNNPSVASLVLTDDKLSWHVSQQTCERPQLVIAKASAPASFQTLELKIESKLIRNLNTQNVAGLLPGKKPGSGVLVFSAHYDHLGRLGKGAYFPGANDNASGIAMLLSLARHYALPANRPDQDLLFLAFGAEEVGLLGSLHYVNNPLVPLQDIRFLINLDITGTGDEGIMVVNGKIFTEEFAQLQALNGEKGFFKQVSSRGEACNSDHCPFYEQGVPSFFIYTLGGIQAYHDIYDRSETLPLTKFEELHRLLTAFTKTLGR</sequence>
<comment type="caution">
    <text evidence="2">The sequence shown here is derived from an EMBL/GenBank/DDBJ whole genome shotgun (WGS) entry which is preliminary data.</text>
</comment>
<proteinExistence type="predicted"/>
<dbReference type="AlphaFoldDB" id="M7NPT5"/>
<dbReference type="SUPFAM" id="SSF53187">
    <property type="entry name" value="Zn-dependent exopeptidases"/>
    <property type="match status" value="1"/>
</dbReference>
<dbReference type="STRING" id="1279009.ADICEAN_01159"/>
<dbReference type="EC" id="3.4.11.6" evidence="2"/>
<gene>
    <name evidence="2" type="primary">ywaD_1</name>
    <name evidence="2" type="ORF">ADICEAN_01159</name>
</gene>
<dbReference type="GO" id="GO:0004177">
    <property type="term" value="F:aminopeptidase activity"/>
    <property type="evidence" value="ECO:0007669"/>
    <property type="project" value="UniProtKB-KW"/>
</dbReference>
<keyword evidence="2" id="KW-0031">Aminopeptidase</keyword>